<reference evidence="1 2" key="1">
    <citation type="submission" date="2020-08" db="EMBL/GenBank/DDBJ databases">
        <title>Genomic Encyclopedia of Type Strains, Phase IV (KMG-IV): sequencing the most valuable type-strain genomes for metagenomic binning, comparative biology and taxonomic classification.</title>
        <authorList>
            <person name="Goeker M."/>
        </authorList>
    </citation>
    <scope>NUCLEOTIDE SEQUENCE [LARGE SCALE GENOMIC DNA]</scope>
    <source>
        <strain evidence="1 2">DSM 102044</strain>
    </source>
</reference>
<dbReference type="EMBL" id="JACIJO010000002">
    <property type="protein sequence ID" value="MBB6326722.1"/>
    <property type="molecule type" value="Genomic_DNA"/>
</dbReference>
<accession>A0A841MF20</accession>
<organism evidence="1 2">
    <name type="scientific">Algoriphagus iocasae</name>
    <dbReference type="NCBI Taxonomy" id="1836499"/>
    <lineage>
        <taxon>Bacteria</taxon>
        <taxon>Pseudomonadati</taxon>
        <taxon>Bacteroidota</taxon>
        <taxon>Cytophagia</taxon>
        <taxon>Cytophagales</taxon>
        <taxon>Cyclobacteriaceae</taxon>
        <taxon>Algoriphagus</taxon>
    </lineage>
</organism>
<gene>
    <name evidence="1" type="ORF">FHS59_002350</name>
</gene>
<dbReference type="AlphaFoldDB" id="A0A841MF20"/>
<proteinExistence type="predicted"/>
<comment type="caution">
    <text evidence="1">The sequence shown here is derived from an EMBL/GenBank/DDBJ whole genome shotgun (WGS) entry which is preliminary data.</text>
</comment>
<dbReference type="RefSeq" id="WP_184495303.1">
    <property type="nucleotide sequence ID" value="NZ_JACIJO010000002.1"/>
</dbReference>
<evidence type="ECO:0000313" key="2">
    <source>
        <dbReference type="Proteomes" id="UP000588604"/>
    </source>
</evidence>
<sequence>MATLDIIFDGYFQCRLATDPDPSNEQRGISGFTYSVAGETLLDPSIWSQAKDIQDAYGDKDSAFKDPLRSNPQFDIKNIREASPDYVNYNSRGIGILVKEVQINGEVVSDLTEKMKGFLCRFANRPKSNGPFNGPIFEGRNQITSDGDPDRFTVNPFVFTISSPDDSKMVLSRFDPLDMNCPDKQLYQIFPNDVVSRRLPYQRFAMSEDGLAQVGLTMDSLSTYFQNRMTWLKTKIVEAEAINNPALAEAYKSRLYAVNFFTQATGPTVLANRLLSRIPLRQLYHHTIRGNASMEPIPMADQEFFGPYVIDTEKEWEILYYLGQYDGDLMAGWCSGTISIPIKI</sequence>
<protein>
    <submittedName>
        <fullName evidence="1">Uncharacterized protein</fullName>
    </submittedName>
</protein>
<evidence type="ECO:0000313" key="1">
    <source>
        <dbReference type="EMBL" id="MBB6326722.1"/>
    </source>
</evidence>
<name>A0A841MF20_9BACT</name>
<dbReference type="Proteomes" id="UP000588604">
    <property type="component" value="Unassembled WGS sequence"/>
</dbReference>
<keyword evidence="2" id="KW-1185">Reference proteome</keyword>